<feature type="compositionally biased region" description="Polar residues" evidence="1">
    <location>
        <begin position="463"/>
        <end position="477"/>
    </location>
</feature>
<feature type="compositionally biased region" description="Polar residues" evidence="1">
    <location>
        <begin position="249"/>
        <end position="272"/>
    </location>
</feature>
<gene>
    <name evidence="2" type="ORF">SCF082_LOCUS31999</name>
</gene>
<feature type="region of interest" description="Disordered" evidence="1">
    <location>
        <begin position="814"/>
        <end position="855"/>
    </location>
</feature>
<evidence type="ECO:0000256" key="1">
    <source>
        <dbReference type="SAM" id="MobiDB-lite"/>
    </source>
</evidence>
<feature type="region of interest" description="Disordered" evidence="1">
    <location>
        <begin position="21"/>
        <end position="89"/>
    </location>
</feature>
<sequence length="959" mass="100633">MADRSMGHENAEMAQAVAAALHAAGARRMKAKAASMAAQPPELLVQPKRKKEVIVKDANPTGEKVTPDPKLQKTETSETLSSSVSKSSDETLVQNLMDRLDAVAGEIVEVHDTQDALDPTLVLDSQPDPLDSFWNSTEAPESLSTLKSTESTLTLPYSPGTMDGIAASMMTTEAQKAVLASVLTEQALPASCLHRSVPLATPSEPLAQTAAKPTEGEVIPVATPTRAMIEYWARFRVEKKHVTPAAVLNTPSPGSQPHQHPTQVSQQGTSLQAGPGLQTTPAPTPAPDALQETSVDPVRPPAADIAMESQPTLTPSPQPFDPIPASAADIAQPTGIPPPAPAADIAMEPHPTLPGTQRTSQPHDPTPAADIAQPTGIPTPVPAAEPQPTLAGQRRTSQPHDPTPAPTGIPAPAPAAEPQPTLAGQQGTSQPHEASAADIAHPTGIPAPVPGADIAMEIQPTLAGTQGSSQPDDTIPTSAADIAQPRGIPPPAPAADIAMEPQPTLAGTQGMSAANIAQPAADIAMEPQPTQQGTPSQPDDPVPAGDSTMKPVPAPAANIAPLQQQETAQTLQSATSASSPAQAPAPPDHSLQTPVQPAAAAPVTDLVNAALTTPAPAPKPAAAADDHVKQPATNQEEAVVDSKKAERYRKIRAAKAKFHRSVRCASCPEPVKAKLRAMAGSRDQLEWDKFYDEYVNCGGKWANSELVMNSSSTSSHERRGRWKTMSRTALLAKYQDEVIVDEIIARKTEQGLWIANADLPDNEALREYWCWDGLQETDRNTRANTVSTTSTGHLDGATAAMLQKQPLAANEVRGHLTTGGGRAPAPPASPKPKPKPKPAPRDPKVPKAKTATQQANKAMKDASDAILECKSWKSKLEDANAPSQVVSALVAACNEFLAPLENLRLELETCVANGGKDEDVLLRSQNLVLKIADYRIAARHCKKHTAKPKPKAGAKAQAK</sequence>
<organism evidence="2 3">
    <name type="scientific">Durusdinium trenchii</name>
    <dbReference type="NCBI Taxonomy" id="1381693"/>
    <lineage>
        <taxon>Eukaryota</taxon>
        <taxon>Sar</taxon>
        <taxon>Alveolata</taxon>
        <taxon>Dinophyceae</taxon>
        <taxon>Suessiales</taxon>
        <taxon>Symbiodiniaceae</taxon>
        <taxon>Durusdinium</taxon>
    </lineage>
</organism>
<feature type="compositionally biased region" description="Low complexity" evidence="1">
    <location>
        <begin position="273"/>
        <end position="291"/>
    </location>
</feature>
<protein>
    <submittedName>
        <fullName evidence="2">Uncharacterized protein</fullName>
    </submittedName>
</protein>
<feature type="region of interest" description="Disordered" evidence="1">
    <location>
        <begin position="613"/>
        <end position="644"/>
    </location>
</feature>
<name>A0ABP0NAV3_9DINO</name>
<reference evidence="2 3" key="1">
    <citation type="submission" date="2024-02" db="EMBL/GenBank/DDBJ databases">
        <authorList>
            <person name="Chen Y."/>
            <person name="Shah S."/>
            <person name="Dougan E. K."/>
            <person name="Thang M."/>
            <person name="Chan C."/>
        </authorList>
    </citation>
    <scope>NUCLEOTIDE SEQUENCE [LARGE SCALE GENOMIC DNA]</scope>
</reference>
<dbReference type="EMBL" id="CAXAMM010027480">
    <property type="protein sequence ID" value="CAK9060913.1"/>
    <property type="molecule type" value="Genomic_DNA"/>
</dbReference>
<comment type="caution">
    <text evidence="2">The sequence shown here is derived from an EMBL/GenBank/DDBJ whole genome shotgun (WGS) entry which is preliminary data.</text>
</comment>
<feature type="compositionally biased region" description="Low complexity" evidence="1">
    <location>
        <begin position="77"/>
        <end position="89"/>
    </location>
</feature>
<feature type="compositionally biased region" description="Polar residues" evidence="1">
    <location>
        <begin position="354"/>
        <end position="363"/>
    </location>
</feature>
<evidence type="ECO:0000313" key="2">
    <source>
        <dbReference type="EMBL" id="CAK9060913.1"/>
    </source>
</evidence>
<feature type="region of interest" description="Disordered" evidence="1">
    <location>
        <begin position="246"/>
        <end position="451"/>
    </location>
</feature>
<accession>A0ABP0NAV3</accession>
<feature type="compositionally biased region" description="Low complexity" evidence="1">
    <location>
        <begin position="526"/>
        <end position="539"/>
    </location>
</feature>
<feature type="region of interest" description="Disordered" evidence="1">
    <location>
        <begin position="463"/>
        <end position="498"/>
    </location>
</feature>
<proteinExistence type="predicted"/>
<dbReference type="Proteomes" id="UP001642464">
    <property type="component" value="Unassembled WGS sequence"/>
</dbReference>
<feature type="region of interest" description="Disordered" evidence="1">
    <location>
        <begin position="526"/>
        <end position="597"/>
    </location>
</feature>
<feature type="compositionally biased region" description="Pro residues" evidence="1">
    <location>
        <begin position="401"/>
        <end position="417"/>
    </location>
</feature>
<feature type="compositionally biased region" description="Low complexity" evidence="1">
    <location>
        <begin position="560"/>
        <end position="582"/>
    </location>
</feature>
<keyword evidence="3" id="KW-1185">Reference proteome</keyword>
<feature type="compositionally biased region" description="Basic and acidic residues" evidence="1">
    <location>
        <begin position="65"/>
        <end position="76"/>
    </location>
</feature>
<evidence type="ECO:0000313" key="3">
    <source>
        <dbReference type="Proteomes" id="UP001642464"/>
    </source>
</evidence>